<keyword evidence="7" id="KW-1185">Reference proteome</keyword>
<evidence type="ECO:0000256" key="4">
    <source>
        <dbReference type="SAM" id="Phobius"/>
    </source>
</evidence>
<dbReference type="InterPro" id="IPR048435">
    <property type="entry name" value="MASE6"/>
</dbReference>
<dbReference type="Gene3D" id="3.30.70.270">
    <property type="match status" value="1"/>
</dbReference>
<dbReference type="NCBIfam" id="TIGR00254">
    <property type="entry name" value="GGDEF"/>
    <property type="match status" value="1"/>
</dbReference>
<dbReference type="FunFam" id="3.30.70.270:FF:000001">
    <property type="entry name" value="Diguanylate cyclase domain protein"/>
    <property type="match status" value="1"/>
</dbReference>
<comment type="catalytic activity">
    <reaction evidence="3">
        <text>2 GTP = 3',3'-c-di-GMP + 2 diphosphate</text>
        <dbReference type="Rhea" id="RHEA:24898"/>
        <dbReference type="ChEBI" id="CHEBI:33019"/>
        <dbReference type="ChEBI" id="CHEBI:37565"/>
        <dbReference type="ChEBI" id="CHEBI:58805"/>
        <dbReference type="EC" id="2.7.7.65"/>
    </reaction>
</comment>
<dbReference type="InterPro" id="IPR000160">
    <property type="entry name" value="GGDEF_dom"/>
</dbReference>
<dbReference type="PANTHER" id="PTHR45138:SF9">
    <property type="entry name" value="DIGUANYLATE CYCLASE DGCM-RELATED"/>
    <property type="match status" value="1"/>
</dbReference>
<evidence type="ECO:0000313" key="7">
    <source>
        <dbReference type="Proteomes" id="UP000182598"/>
    </source>
</evidence>
<feature type="transmembrane region" description="Helical" evidence="4">
    <location>
        <begin position="85"/>
        <end position="103"/>
    </location>
</feature>
<keyword evidence="4" id="KW-0472">Membrane</keyword>
<evidence type="ECO:0000256" key="1">
    <source>
        <dbReference type="ARBA" id="ARBA00001946"/>
    </source>
</evidence>
<dbReference type="OrthoDB" id="9812260at2"/>
<name>A0A0K6HB24_9GAMM</name>
<keyword evidence="4" id="KW-1133">Transmembrane helix</keyword>
<dbReference type="SMART" id="SM00267">
    <property type="entry name" value="GGDEF"/>
    <property type="match status" value="1"/>
</dbReference>
<keyword evidence="4" id="KW-0812">Transmembrane</keyword>
<accession>A0A0K6HB24</accession>
<dbReference type="EMBL" id="CYHB01000008">
    <property type="protein sequence ID" value="CUA88174.1"/>
    <property type="molecule type" value="Genomic_DNA"/>
</dbReference>
<feature type="transmembrane region" description="Helical" evidence="4">
    <location>
        <begin position="54"/>
        <end position="73"/>
    </location>
</feature>
<feature type="transmembrane region" description="Helical" evidence="4">
    <location>
        <begin position="30"/>
        <end position="48"/>
    </location>
</feature>
<protein>
    <recommendedName>
        <fullName evidence="2">diguanylate cyclase</fullName>
        <ecNumber evidence="2">2.7.7.65</ecNumber>
    </recommendedName>
</protein>
<evidence type="ECO:0000259" key="5">
    <source>
        <dbReference type="PROSITE" id="PS50887"/>
    </source>
</evidence>
<dbReference type="Pfam" id="PF20966">
    <property type="entry name" value="MASE6"/>
    <property type="match status" value="1"/>
</dbReference>
<feature type="transmembrane region" description="Helical" evidence="4">
    <location>
        <begin position="109"/>
        <end position="126"/>
    </location>
</feature>
<dbReference type="InterPro" id="IPR050469">
    <property type="entry name" value="Diguanylate_Cyclase"/>
</dbReference>
<dbReference type="GO" id="GO:0052621">
    <property type="term" value="F:diguanylate cyclase activity"/>
    <property type="evidence" value="ECO:0007669"/>
    <property type="project" value="UniProtKB-EC"/>
</dbReference>
<organism evidence="6 7">
    <name type="scientific">Pseudidiomarina woesei</name>
    <dbReference type="NCBI Taxonomy" id="1381080"/>
    <lineage>
        <taxon>Bacteria</taxon>
        <taxon>Pseudomonadati</taxon>
        <taxon>Pseudomonadota</taxon>
        <taxon>Gammaproteobacteria</taxon>
        <taxon>Alteromonadales</taxon>
        <taxon>Idiomarinaceae</taxon>
        <taxon>Pseudidiomarina</taxon>
    </lineage>
</organism>
<dbReference type="EC" id="2.7.7.65" evidence="2"/>
<dbReference type="InterPro" id="IPR029787">
    <property type="entry name" value="Nucleotide_cyclase"/>
</dbReference>
<feature type="transmembrane region" description="Helical" evidence="4">
    <location>
        <begin position="133"/>
        <end position="149"/>
    </location>
</feature>
<dbReference type="InterPro" id="IPR043128">
    <property type="entry name" value="Rev_trsase/Diguanyl_cyclase"/>
</dbReference>
<reference evidence="7" key="1">
    <citation type="submission" date="2015-08" db="EMBL/GenBank/DDBJ databases">
        <authorList>
            <person name="Varghese N."/>
        </authorList>
    </citation>
    <scope>NUCLEOTIDE SEQUENCE [LARGE SCALE GENOMIC DNA]</scope>
    <source>
        <strain evidence="7">DSM 27808</strain>
    </source>
</reference>
<dbReference type="PANTHER" id="PTHR45138">
    <property type="entry name" value="REGULATORY COMPONENTS OF SENSORY TRANSDUCTION SYSTEM"/>
    <property type="match status" value="1"/>
</dbReference>
<dbReference type="Proteomes" id="UP000182598">
    <property type="component" value="Unassembled WGS sequence"/>
</dbReference>
<dbReference type="CDD" id="cd01949">
    <property type="entry name" value="GGDEF"/>
    <property type="match status" value="1"/>
</dbReference>
<evidence type="ECO:0000313" key="6">
    <source>
        <dbReference type="EMBL" id="CUA88174.1"/>
    </source>
</evidence>
<feature type="transmembrane region" description="Helical" evidence="4">
    <location>
        <begin position="155"/>
        <end position="176"/>
    </location>
</feature>
<sequence length="365" mass="41732">MSWQALLNKGWWVINHPFERQDPRYWRIRLMQSLLLILQLYSGIFVILNLTLFGYYTVAVANLAVFAVILGIQTDLRRNLNLERSAKWLTGTIIVFMVIYVALTQGRNYAFIWLSMVPTIAFFLLGIRRGLKVTVPFLLLTIGYIVWSANAWPSYAINLPAFFNISCALFAVLTIARHYEKSRAEAYAFLEERNAELQRIAITDGLTQLHNRSHLDTVLDNEVQRALRHSTKLSVLILDTDHFKVLNDSYGHLVGDQVLIELSQLLREKIRATDILGRWGGEEFMIIAPNTDAEGAVELAEKIRTATAKHRFTDEHLHLTISVGVAEFNQQDTLISIVRRADEGLYQAKHDGRDCTRLGKTYTKV</sequence>
<evidence type="ECO:0000256" key="3">
    <source>
        <dbReference type="ARBA" id="ARBA00034247"/>
    </source>
</evidence>
<dbReference type="SUPFAM" id="SSF55073">
    <property type="entry name" value="Nucleotide cyclase"/>
    <property type="match status" value="1"/>
</dbReference>
<dbReference type="AlphaFoldDB" id="A0A0K6HB24"/>
<dbReference type="PROSITE" id="PS50887">
    <property type="entry name" value="GGDEF"/>
    <property type="match status" value="1"/>
</dbReference>
<comment type="cofactor">
    <cofactor evidence="1">
        <name>Mg(2+)</name>
        <dbReference type="ChEBI" id="CHEBI:18420"/>
    </cofactor>
</comment>
<dbReference type="Pfam" id="PF00990">
    <property type="entry name" value="GGDEF"/>
    <property type="match status" value="1"/>
</dbReference>
<evidence type="ECO:0000256" key="2">
    <source>
        <dbReference type="ARBA" id="ARBA00012528"/>
    </source>
</evidence>
<gene>
    <name evidence="6" type="ORF">Ga0061064_2088</name>
</gene>
<proteinExistence type="predicted"/>
<feature type="domain" description="GGDEF" evidence="5">
    <location>
        <begin position="231"/>
        <end position="361"/>
    </location>
</feature>
<dbReference type="RefSeq" id="WP_055439727.1">
    <property type="nucleotide sequence ID" value="NZ_CYHB01000008.1"/>
</dbReference>